<dbReference type="SUPFAM" id="SSF53448">
    <property type="entry name" value="Nucleotide-diphospho-sugar transferases"/>
    <property type="match status" value="1"/>
</dbReference>
<name>A0A6C0BBC0_9ZZZZ</name>
<evidence type="ECO:0000313" key="1">
    <source>
        <dbReference type="EMBL" id="QHS89557.1"/>
    </source>
</evidence>
<proteinExistence type="predicted"/>
<dbReference type="EMBL" id="MN739113">
    <property type="protein sequence ID" value="QHS89557.1"/>
    <property type="molecule type" value="Genomic_DNA"/>
</dbReference>
<sequence>MITAIASLANEHAIDDLKVLFFTLELWNKVPPTVYLFTDTKTAPLIKKIPYPGRIVMKEDKLNPYATLNRKQMESRPGTHFKTLFADFTAEKTDLMEWALSEEPNGVLFCDADICHLGPLPEIPHGIDLALSPHMIRAHDTARFGIYNAGFLWFKNPEIPGKWKELCKTSRFFEQGCLDDLAQGYSLYEFPVQNNYGWWRLWQGTETPPTLLERWGILRSMDTSGIAVERSPLLSVHTHWYEKIDPPTHHFNMMVLSYLKKLAAYQPKTRQLVSFLESI</sequence>
<organism evidence="1">
    <name type="scientific">viral metagenome</name>
    <dbReference type="NCBI Taxonomy" id="1070528"/>
    <lineage>
        <taxon>unclassified sequences</taxon>
        <taxon>metagenomes</taxon>
        <taxon>organismal metagenomes</taxon>
    </lineage>
</organism>
<protein>
    <recommendedName>
        <fullName evidence="2">Nucleotide-diphospho-sugar transferase domain-containing protein</fullName>
    </recommendedName>
</protein>
<accession>A0A6C0BBC0</accession>
<dbReference type="AlphaFoldDB" id="A0A6C0BBC0"/>
<reference evidence="1" key="1">
    <citation type="journal article" date="2020" name="Nature">
        <title>Giant virus diversity and host interactions through global metagenomics.</title>
        <authorList>
            <person name="Schulz F."/>
            <person name="Roux S."/>
            <person name="Paez-Espino D."/>
            <person name="Jungbluth S."/>
            <person name="Walsh D.A."/>
            <person name="Denef V.J."/>
            <person name="McMahon K.D."/>
            <person name="Konstantinidis K.T."/>
            <person name="Eloe-Fadrosh E.A."/>
            <person name="Kyrpides N.C."/>
            <person name="Woyke T."/>
        </authorList>
    </citation>
    <scope>NUCLEOTIDE SEQUENCE</scope>
    <source>
        <strain evidence="1">GVMAG-M-3300010158-60</strain>
    </source>
</reference>
<dbReference type="InterPro" id="IPR029044">
    <property type="entry name" value="Nucleotide-diphossugar_trans"/>
</dbReference>
<evidence type="ECO:0008006" key="2">
    <source>
        <dbReference type="Google" id="ProtNLM"/>
    </source>
</evidence>